<evidence type="ECO:0000313" key="4">
    <source>
        <dbReference type="Proteomes" id="UP001472677"/>
    </source>
</evidence>
<evidence type="ECO:0000259" key="2">
    <source>
        <dbReference type="SMART" id="SM00198"/>
    </source>
</evidence>
<feature type="domain" description="SCP" evidence="2">
    <location>
        <begin position="26"/>
        <end position="92"/>
    </location>
</feature>
<organism evidence="3 4">
    <name type="scientific">Hibiscus sabdariffa</name>
    <name type="common">roselle</name>
    <dbReference type="NCBI Taxonomy" id="183260"/>
    <lineage>
        <taxon>Eukaryota</taxon>
        <taxon>Viridiplantae</taxon>
        <taxon>Streptophyta</taxon>
        <taxon>Embryophyta</taxon>
        <taxon>Tracheophyta</taxon>
        <taxon>Spermatophyta</taxon>
        <taxon>Magnoliopsida</taxon>
        <taxon>eudicotyledons</taxon>
        <taxon>Gunneridae</taxon>
        <taxon>Pentapetalae</taxon>
        <taxon>rosids</taxon>
        <taxon>malvids</taxon>
        <taxon>Malvales</taxon>
        <taxon>Malvaceae</taxon>
        <taxon>Malvoideae</taxon>
        <taxon>Hibiscus</taxon>
    </lineage>
</organism>
<feature type="chain" id="PRO_5045640290" description="SCP domain-containing protein" evidence="1">
    <location>
        <begin position="25"/>
        <end position="92"/>
    </location>
</feature>
<feature type="signal peptide" evidence="1">
    <location>
        <begin position="1"/>
        <end position="24"/>
    </location>
</feature>
<dbReference type="PANTHER" id="PTHR10334">
    <property type="entry name" value="CYSTEINE-RICH SECRETORY PROTEIN-RELATED"/>
    <property type="match status" value="1"/>
</dbReference>
<dbReference type="SUPFAM" id="SSF55797">
    <property type="entry name" value="PR-1-like"/>
    <property type="match status" value="1"/>
</dbReference>
<accession>A0ABR2C1A7</accession>
<dbReference type="InterPro" id="IPR001283">
    <property type="entry name" value="CRISP-related"/>
</dbReference>
<gene>
    <name evidence="3" type="ORF">V6N12_030463</name>
</gene>
<dbReference type="Pfam" id="PF00188">
    <property type="entry name" value="CAP"/>
    <property type="match status" value="1"/>
</dbReference>
<keyword evidence="1" id="KW-0732">Signal</keyword>
<dbReference type="InterPro" id="IPR014044">
    <property type="entry name" value="CAP_dom"/>
</dbReference>
<name>A0ABR2C1A7_9ROSI</name>
<comment type="caution">
    <text evidence="3">The sequence shown here is derived from an EMBL/GenBank/DDBJ whole genome shotgun (WGS) entry which is preliminary data.</text>
</comment>
<dbReference type="InterPro" id="IPR035940">
    <property type="entry name" value="CAP_sf"/>
</dbReference>
<dbReference type="Gene3D" id="3.40.33.10">
    <property type="entry name" value="CAP"/>
    <property type="match status" value="1"/>
</dbReference>
<proteinExistence type="predicted"/>
<evidence type="ECO:0000256" key="1">
    <source>
        <dbReference type="SAM" id="SignalP"/>
    </source>
</evidence>
<keyword evidence="4" id="KW-1185">Reference proteome</keyword>
<protein>
    <recommendedName>
        <fullName evidence="2">SCP domain-containing protein</fullName>
    </recommendedName>
</protein>
<dbReference type="SMART" id="SM00198">
    <property type="entry name" value="SCP"/>
    <property type="match status" value="1"/>
</dbReference>
<reference evidence="3 4" key="1">
    <citation type="journal article" date="2024" name="G3 (Bethesda)">
        <title>Genome assembly of Hibiscus sabdariffa L. provides insights into metabolisms of medicinal natural products.</title>
        <authorList>
            <person name="Kim T."/>
        </authorList>
    </citation>
    <scope>NUCLEOTIDE SEQUENCE [LARGE SCALE GENOMIC DNA]</scope>
    <source>
        <strain evidence="3">TK-2024</strain>
        <tissue evidence="3">Old leaves</tissue>
    </source>
</reference>
<evidence type="ECO:0000313" key="3">
    <source>
        <dbReference type="EMBL" id="KAK8513057.1"/>
    </source>
</evidence>
<sequence length="92" mass="9852">MRMSGVSQATFCLIILAIVHISQAQNSQQGFLDAHNAARASVNVGPMRWDENVATYATNYANKRKGNCRLVHSGGPFGENIAWSSGDLSGQG</sequence>
<dbReference type="EMBL" id="JBBPBM010000071">
    <property type="protein sequence ID" value="KAK8513057.1"/>
    <property type="molecule type" value="Genomic_DNA"/>
</dbReference>
<dbReference type="Proteomes" id="UP001472677">
    <property type="component" value="Unassembled WGS sequence"/>
</dbReference>